<accession>A0A833W504</accession>
<evidence type="ECO:0000313" key="1">
    <source>
        <dbReference type="EMBL" id="KAF4030108.1"/>
    </source>
</evidence>
<dbReference type="AlphaFoldDB" id="A0A833W504"/>
<dbReference type="Proteomes" id="UP000602510">
    <property type="component" value="Unassembled WGS sequence"/>
</dbReference>
<gene>
    <name evidence="1" type="ORF">GN244_ATG18118</name>
</gene>
<organism evidence="1 2">
    <name type="scientific">Phytophthora infestans</name>
    <name type="common">Potato late blight agent</name>
    <name type="synonym">Botrytis infestans</name>
    <dbReference type="NCBI Taxonomy" id="4787"/>
    <lineage>
        <taxon>Eukaryota</taxon>
        <taxon>Sar</taxon>
        <taxon>Stramenopiles</taxon>
        <taxon>Oomycota</taxon>
        <taxon>Peronosporomycetes</taxon>
        <taxon>Peronosporales</taxon>
        <taxon>Peronosporaceae</taxon>
        <taxon>Phytophthora</taxon>
    </lineage>
</organism>
<name>A0A833W504_PHYIN</name>
<reference evidence="1" key="1">
    <citation type="submission" date="2020-04" db="EMBL/GenBank/DDBJ databases">
        <title>Hybrid Assembly of Korean Phytophthora infestans isolates.</title>
        <authorList>
            <person name="Prokchorchik M."/>
            <person name="Lee Y."/>
            <person name="Seo J."/>
            <person name="Cho J.-H."/>
            <person name="Park Y.-E."/>
            <person name="Jang D.-C."/>
            <person name="Im J.-S."/>
            <person name="Choi J.-G."/>
            <person name="Park H.-J."/>
            <person name="Lee G.-B."/>
            <person name="Lee Y.-G."/>
            <person name="Hong S.-Y."/>
            <person name="Cho K."/>
            <person name="Sohn K.H."/>
        </authorList>
    </citation>
    <scope>NUCLEOTIDE SEQUENCE</scope>
    <source>
        <strain evidence="1">KR_1_A1</strain>
    </source>
</reference>
<evidence type="ECO:0000313" key="2">
    <source>
        <dbReference type="Proteomes" id="UP000602510"/>
    </source>
</evidence>
<comment type="caution">
    <text evidence="1">The sequence shown here is derived from an EMBL/GenBank/DDBJ whole genome shotgun (WGS) entry which is preliminary data.</text>
</comment>
<protein>
    <submittedName>
        <fullName evidence="1">Uncharacterized protein</fullName>
    </submittedName>
</protein>
<proteinExistence type="predicted"/>
<sequence length="81" mass="9717">MLSEKAVVFLDGYGKTRDECVVLWPCQKWRQQNKEHHRLVVVCSMVSMGKDYRPETWKTIPFQRQQQFEELVDFCLQVHVC</sequence>
<dbReference type="EMBL" id="WSZM01000713">
    <property type="protein sequence ID" value="KAF4030108.1"/>
    <property type="molecule type" value="Genomic_DNA"/>
</dbReference>
<keyword evidence="2" id="KW-1185">Reference proteome</keyword>